<evidence type="ECO:0000313" key="12">
    <source>
        <dbReference type="Proteomes" id="UP000001074"/>
    </source>
</evidence>
<dbReference type="HOGENOM" id="CLU_012526_5_5_1"/>
<dbReference type="GeneTree" id="ENSGT00940000163181"/>
<protein>
    <recommendedName>
        <fullName evidence="10">G-protein coupled receptors family 1 profile domain-containing protein</fullName>
    </recommendedName>
</protein>
<reference evidence="11 12" key="1">
    <citation type="journal article" date="2011" name="Nature">
        <title>A high-resolution map of human evolutionary constraint using 29 mammals.</title>
        <authorList>
            <person name="Lindblad-Toh K."/>
            <person name="Garber M."/>
            <person name="Zuk O."/>
            <person name="Lin M.F."/>
            <person name="Parker B.J."/>
            <person name="Washietl S."/>
            <person name="Kheradpour P."/>
            <person name="Ernst J."/>
            <person name="Jordan G."/>
            <person name="Mauceli E."/>
            <person name="Ward L.D."/>
            <person name="Lowe C.B."/>
            <person name="Holloway A.K."/>
            <person name="Clamp M."/>
            <person name="Gnerre S."/>
            <person name="Alfoldi J."/>
            <person name="Beal K."/>
            <person name="Chang J."/>
            <person name="Clawson H."/>
            <person name="Cuff J."/>
            <person name="Di Palma F."/>
            <person name="Fitzgerald S."/>
            <person name="Flicek P."/>
            <person name="Guttman M."/>
            <person name="Hubisz M.J."/>
            <person name="Jaffe D.B."/>
            <person name="Jungreis I."/>
            <person name="Kent W.J."/>
            <person name="Kostka D."/>
            <person name="Lara M."/>
            <person name="Martins A.L."/>
            <person name="Massingham T."/>
            <person name="Moltke I."/>
            <person name="Raney B.J."/>
            <person name="Rasmussen M.D."/>
            <person name="Robinson J."/>
            <person name="Stark A."/>
            <person name="Vilella A.J."/>
            <person name="Wen J."/>
            <person name="Xie X."/>
            <person name="Zody M.C."/>
            <person name="Baldwin J."/>
            <person name="Bloom T."/>
            <person name="Chin C.W."/>
            <person name="Heiman D."/>
            <person name="Nicol R."/>
            <person name="Nusbaum C."/>
            <person name="Young S."/>
            <person name="Wilkinson J."/>
            <person name="Worley K.C."/>
            <person name="Kovar C.L."/>
            <person name="Muzny D.M."/>
            <person name="Gibbs R.A."/>
            <person name="Cree A."/>
            <person name="Dihn H.H."/>
            <person name="Fowler G."/>
            <person name="Jhangiani S."/>
            <person name="Joshi V."/>
            <person name="Lee S."/>
            <person name="Lewis L.R."/>
            <person name="Nazareth L.V."/>
            <person name="Okwuonu G."/>
            <person name="Santibanez J."/>
            <person name="Warren W.C."/>
            <person name="Mardis E.R."/>
            <person name="Weinstock G.M."/>
            <person name="Wilson R.K."/>
            <person name="Delehaunty K."/>
            <person name="Dooling D."/>
            <person name="Fronik C."/>
            <person name="Fulton L."/>
            <person name="Fulton B."/>
            <person name="Graves T."/>
            <person name="Minx P."/>
            <person name="Sodergren E."/>
            <person name="Birney E."/>
            <person name="Margulies E.H."/>
            <person name="Herrero J."/>
            <person name="Green E.D."/>
            <person name="Haussler D."/>
            <person name="Siepel A."/>
            <person name="Goldman N."/>
            <person name="Pollard K.S."/>
            <person name="Pedersen J.S."/>
            <person name="Lander E.S."/>
            <person name="Kellis M."/>
        </authorList>
    </citation>
    <scope>NUCLEOTIDE SEQUENCE [LARGE SCALE GENOMIC DNA]</scope>
</reference>
<comment type="subcellular location">
    <subcellularLocation>
        <location evidence="1">Cell membrane</location>
        <topology evidence="1">Multi-pass membrane protein</topology>
    </subcellularLocation>
</comment>
<dbReference type="Ensembl" id="ENSMLUT00000006802.2">
    <property type="protein sequence ID" value="ENSMLUP00000017469.1"/>
    <property type="gene ID" value="ENSMLUG00000006794.2"/>
</dbReference>
<dbReference type="InterPro" id="IPR000725">
    <property type="entry name" value="Olfact_rcpt"/>
</dbReference>
<evidence type="ECO:0000313" key="11">
    <source>
        <dbReference type="Ensembl" id="ENSMLUP00000017469.1"/>
    </source>
</evidence>
<feature type="transmembrane region" description="Helical" evidence="9">
    <location>
        <begin position="36"/>
        <end position="59"/>
    </location>
</feature>
<dbReference type="eggNOG" id="ENOG502RTW6">
    <property type="taxonomic scope" value="Eukaryota"/>
</dbReference>
<dbReference type="PANTHER" id="PTHR48001">
    <property type="entry name" value="OLFACTORY RECEPTOR"/>
    <property type="match status" value="1"/>
</dbReference>
<keyword evidence="12" id="KW-1185">Reference proteome</keyword>
<dbReference type="GO" id="GO:0004984">
    <property type="term" value="F:olfactory receptor activity"/>
    <property type="evidence" value="ECO:0007669"/>
    <property type="project" value="InterPro"/>
</dbReference>
<dbReference type="SUPFAM" id="SSF81321">
    <property type="entry name" value="Family A G protein-coupled receptor-like"/>
    <property type="match status" value="1"/>
</dbReference>
<keyword evidence="3 9" id="KW-0812">Transmembrane</keyword>
<accession>G1Q186</accession>
<evidence type="ECO:0000256" key="4">
    <source>
        <dbReference type="ARBA" id="ARBA00022989"/>
    </source>
</evidence>
<feature type="domain" description="G-protein coupled receptors family 1 profile" evidence="10">
    <location>
        <begin position="14"/>
        <end position="297"/>
    </location>
</feature>
<keyword evidence="8" id="KW-0807">Transducer</keyword>
<keyword evidence="6 9" id="KW-0472">Membrane</keyword>
<evidence type="ECO:0000256" key="9">
    <source>
        <dbReference type="SAM" id="Phobius"/>
    </source>
</evidence>
<organism evidence="11 12">
    <name type="scientific">Myotis lucifugus</name>
    <name type="common">Little brown bat</name>
    <dbReference type="NCBI Taxonomy" id="59463"/>
    <lineage>
        <taxon>Eukaryota</taxon>
        <taxon>Metazoa</taxon>
        <taxon>Chordata</taxon>
        <taxon>Craniata</taxon>
        <taxon>Vertebrata</taxon>
        <taxon>Euteleostomi</taxon>
        <taxon>Mammalia</taxon>
        <taxon>Eutheria</taxon>
        <taxon>Laurasiatheria</taxon>
        <taxon>Chiroptera</taxon>
        <taxon>Yangochiroptera</taxon>
        <taxon>Vespertilionidae</taxon>
        <taxon>Myotis</taxon>
    </lineage>
</organism>
<dbReference type="EMBL" id="AAPE02058701">
    <property type="status" value="NOT_ANNOTATED_CDS"/>
    <property type="molecule type" value="Genomic_DNA"/>
</dbReference>
<reference evidence="11" key="3">
    <citation type="submission" date="2025-09" db="UniProtKB">
        <authorList>
            <consortium name="Ensembl"/>
        </authorList>
    </citation>
    <scope>IDENTIFICATION</scope>
</reference>
<proteinExistence type="predicted"/>
<dbReference type="GO" id="GO:0005886">
    <property type="term" value="C:plasma membrane"/>
    <property type="evidence" value="ECO:0007669"/>
    <property type="project" value="UniProtKB-SubCell"/>
</dbReference>
<dbReference type="FunFam" id="1.20.1070.10:FF:000015">
    <property type="entry name" value="Olfactory receptor"/>
    <property type="match status" value="1"/>
</dbReference>
<evidence type="ECO:0000259" key="10">
    <source>
        <dbReference type="PROSITE" id="PS50262"/>
    </source>
</evidence>
<dbReference type="GO" id="GO:0004930">
    <property type="term" value="F:G protein-coupled receptor activity"/>
    <property type="evidence" value="ECO:0007669"/>
    <property type="project" value="UniProtKB-KW"/>
</dbReference>
<dbReference type="PRINTS" id="PR00245">
    <property type="entry name" value="OLFACTORYR"/>
</dbReference>
<evidence type="ECO:0000256" key="3">
    <source>
        <dbReference type="ARBA" id="ARBA00022692"/>
    </source>
</evidence>
<evidence type="ECO:0000256" key="5">
    <source>
        <dbReference type="ARBA" id="ARBA00023040"/>
    </source>
</evidence>
<reference evidence="11" key="2">
    <citation type="submission" date="2025-08" db="UniProtKB">
        <authorList>
            <consortium name="Ensembl"/>
        </authorList>
    </citation>
    <scope>IDENTIFICATION</scope>
</reference>
<dbReference type="InParanoid" id="G1Q186"/>
<feature type="transmembrane region" description="Helical" evidence="9">
    <location>
        <begin position="179"/>
        <end position="200"/>
    </location>
</feature>
<evidence type="ECO:0000256" key="8">
    <source>
        <dbReference type="ARBA" id="ARBA00023224"/>
    </source>
</evidence>
<feature type="transmembrane region" description="Helical" evidence="9">
    <location>
        <begin position="71"/>
        <end position="93"/>
    </location>
</feature>
<name>G1Q186_MYOLU</name>
<keyword evidence="5" id="KW-0297">G-protein coupled receptor</keyword>
<dbReference type="Gene3D" id="1.20.1070.10">
    <property type="entry name" value="Rhodopsin 7-helix transmembrane proteins"/>
    <property type="match status" value="1"/>
</dbReference>
<dbReference type="Pfam" id="PF13853">
    <property type="entry name" value="7tm_4"/>
    <property type="match status" value="1"/>
</dbReference>
<keyword evidence="4 9" id="KW-1133">Transmembrane helix</keyword>
<evidence type="ECO:0000256" key="7">
    <source>
        <dbReference type="ARBA" id="ARBA00023170"/>
    </source>
</evidence>
<dbReference type="STRING" id="59463.ENSMLUP00000017469"/>
<dbReference type="AlphaFoldDB" id="G1Q186"/>
<dbReference type="Proteomes" id="UP000001074">
    <property type="component" value="Unassembled WGS sequence"/>
</dbReference>
<dbReference type="PROSITE" id="PS50262">
    <property type="entry name" value="G_PROTEIN_RECEP_F1_2"/>
    <property type="match status" value="1"/>
</dbReference>
<evidence type="ECO:0000256" key="2">
    <source>
        <dbReference type="ARBA" id="ARBA00022475"/>
    </source>
</evidence>
<evidence type="ECO:0000256" key="6">
    <source>
        <dbReference type="ARBA" id="ARBA00023136"/>
    </source>
</evidence>
<sequence>FAVFLFAYVVTVRGNVSILAAISVEPKLYTPMYYFLGSLSLLDIGCITVTIPLMLACLLAHQCRVPYASCVSQLFFFHLLASVDCHLLTAMAYDHYLAICQPLIYSTRISCEVQGALVGICYSISFINALTHTVAVSMLDFCGPNVVNHFYCDLLPLFQLSCSSIHLKRQLPFWGGRGIFMGVIPMILISVSYAHVPAALRIHSAEGRKKAFFTCGSPHLGLYLLWNQLLQLHASGLSLSLRQGIGDPMLNPVIYSLQNPDVQGTLKRVLTGSCLSQDIRIFQMIILKIKLALTFLT</sequence>
<dbReference type="InterPro" id="IPR017452">
    <property type="entry name" value="GPCR_Rhodpsn_7TM"/>
</dbReference>
<keyword evidence="2" id="KW-1003">Cell membrane</keyword>
<dbReference type="OMA" id="MGVFPMI"/>
<keyword evidence="7" id="KW-0675">Receptor</keyword>
<evidence type="ECO:0000256" key="1">
    <source>
        <dbReference type="ARBA" id="ARBA00004651"/>
    </source>
</evidence>